<reference evidence="3" key="1">
    <citation type="journal article" date="2016" name="Appl. Environ. Microbiol.">
        <title>Functional Metagenomics of a Biostimulated Petroleum-Contaminated Soil Reveals an Extraordinary Diversity of Extradiol Dioxygenases.</title>
        <authorList>
            <person name="Terron-Gonzalez L."/>
            <person name="Martin-Cabello G."/>
            <person name="Ferrer M."/>
            <person name="Santero E."/>
        </authorList>
    </citation>
    <scope>NUCLEOTIDE SEQUENCE</scope>
</reference>
<dbReference type="SMART" id="SM00267">
    <property type="entry name" value="GGDEF"/>
    <property type="match status" value="1"/>
</dbReference>
<dbReference type="InterPro" id="IPR043128">
    <property type="entry name" value="Rev_trsase/Diguanyl_cyclase"/>
</dbReference>
<dbReference type="Pfam" id="PF00990">
    <property type="entry name" value="GGDEF"/>
    <property type="match status" value="1"/>
</dbReference>
<dbReference type="SUPFAM" id="SSF55073">
    <property type="entry name" value="Nucleotide cyclase"/>
    <property type="match status" value="1"/>
</dbReference>
<dbReference type="PROSITE" id="PS50887">
    <property type="entry name" value="GGDEF"/>
    <property type="match status" value="1"/>
</dbReference>
<sequence>MVAYVDPRHHWRILLAGQAGDTLAQRLRGFRTPAVDLRLTDLAGLSAGLREGGYDAVLVAADCLAAIDDALATLPSGDTPLILAVDTPPDAATVAAGRWPAGCVWLRRDFSAGELLAALVQTQVGRAFQATPDGLLLTRGQQVLLANPAARELLNLQTGVPTACHDLPLAAGPGSGEHSLPDGRTLAWHCRALEPAGALALITLHDVTEHRAAARALEFRAEHDTLTGLANKIRLQQALEAALARAERDGDRVAVLYVDLDGFKAVNDTHGHEVGDALLIAVAERLTGIRRSGELLARVGGDELVMLAESFPPGLESRIAERVLAAMNTPVQAAGHSLRIGLSIGVAVYPDHASDADGLLRAADEAMYTAKRSGGNRYQVAQSNVDAVSRRRQEIASGLRRGLLRGEFHLLYQPLLHLEQQRFVGAEALLRWHHPSEGVLLPQQFLDVAEASGIIADIGDWVLERLCEQLAQWRWRLGEGFFLSANLAVAQLRRPDFAGRFRRVLHSHGLGGDAVHLEVSERIIAQEIGRAVGDITGATDMHLAVDDVSQGLLSLRNLGSLPIRSLKLDHGLIAGLPHDALSARLVAALIGIGRSFGLAVVAEGVENAAQLRFLRQHGCDYCQGFLLSAPVAASELPALVDTPELLRELLSAPN</sequence>
<dbReference type="SMART" id="SM00052">
    <property type="entry name" value="EAL"/>
    <property type="match status" value="1"/>
</dbReference>
<dbReference type="Gene3D" id="3.20.20.450">
    <property type="entry name" value="EAL domain"/>
    <property type="match status" value="1"/>
</dbReference>
<dbReference type="PANTHER" id="PTHR44757">
    <property type="entry name" value="DIGUANYLATE CYCLASE DGCP"/>
    <property type="match status" value="1"/>
</dbReference>
<accession>A0A140DZX5</accession>
<proteinExistence type="predicted"/>
<dbReference type="InterPro" id="IPR000160">
    <property type="entry name" value="GGDEF_dom"/>
</dbReference>
<evidence type="ECO:0000313" key="3">
    <source>
        <dbReference type="EMBL" id="AMK59587.1"/>
    </source>
</evidence>
<dbReference type="NCBIfam" id="TIGR00254">
    <property type="entry name" value="GGDEF"/>
    <property type="match status" value="1"/>
</dbReference>
<feature type="domain" description="GGDEF" evidence="2">
    <location>
        <begin position="251"/>
        <end position="383"/>
    </location>
</feature>
<dbReference type="EMBL" id="KU144995">
    <property type="protein sequence ID" value="AMK59587.1"/>
    <property type="molecule type" value="Genomic_DNA"/>
</dbReference>
<dbReference type="PANTHER" id="PTHR44757:SF2">
    <property type="entry name" value="BIOFILM ARCHITECTURE MAINTENANCE PROTEIN MBAA"/>
    <property type="match status" value="1"/>
</dbReference>
<dbReference type="AlphaFoldDB" id="A0A140DZX5"/>
<dbReference type="Pfam" id="PF00563">
    <property type="entry name" value="EAL"/>
    <property type="match status" value="1"/>
</dbReference>
<dbReference type="Gene3D" id="3.30.70.270">
    <property type="match status" value="1"/>
</dbReference>
<evidence type="ECO:0000259" key="2">
    <source>
        <dbReference type="PROSITE" id="PS50887"/>
    </source>
</evidence>
<dbReference type="InterPro" id="IPR001633">
    <property type="entry name" value="EAL_dom"/>
</dbReference>
<protein>
    <submittedName>
        <fullName evidence="3">Signal transduction protein eal-ggdef domain protein</fullName>
    </submittedName>
</protein>
<dbReference type="CDD" id="cd01949">
    <property type="entry name" value="GGDEF"/>
    <property type="match status" value="1"/>
</dbReference>
<feature type="domain" description="EAL" evidence="1">
    <location>
        <begin position="392"/>
        <end position="644"/>
    </location>
</feature>
<dbReference type="CDD" id="cd01948">
    <property type="entry name" value="EAL"/>
    <property type="match status" value="1"/>
</dbReference>
<organism evidence="3">
    <name type="scientific">uncultured bacterium UPO75</name>
    <dbReference type="NCBI Taxonomy" id="1776992"/>
    <lineage>
        <taxon>Bacteria</taxon>
        <taxon>environmental samples</taxon>
    </lineage>
</organism>
<dbReference type="InterPro" id="IPR035919">
    <property type="entry name" value="EAL_sf"/>
</dbReference>
<evidence type="ECO:0000259" key="1">
    <source>
        <dbReference type="PROSITE" id="PS50883"/>
    </source>
</evidence>
<dbReference type="SUPFAM" id="SSF141868">
    <property type="entry name" value="EAL domain-like"/>
    <property type="match status" value="1"/>
</dbReference>
<dbReference type="InterPro" id="IPR029787">
    <property type="entry name" value="Nucleotide_cyclase"/>
</dbReference>
<dbReference type="PROSITE" id="PS50883">
    <property type="entry name" value="EAL"/>
    <property type="match status" value="1"/>
</dbReference>
<name>A0A140DZX5_9BACT</name>
<dbReference type="InterPro" id="IPR052155">
    <property type="entry name" value="Biofilm_reg_signaling"/>
</dbReference>